<gene>
    <name evidence="2" type="ORF">IAB78_06815</name>
</gene>
<protein>
    <submittedName>
        <fullName evidence="2">Uncharacterized protein</fullName>
    </submittedName>
</protein>
<dbReference type="Proteomes" id="UP000823750">
    <property type="component" value="Unassembled WGS sequence"/>
</dbReference>
<sequence>MKKTVAYILVLLMAATAVSAQNKERRKSIKSWENYEITTEKVGTEGTKFVKVWGFGKTVDKAVMAAKRNAVHACLFRGLPAGPNANATPAICRDPNTFRNNEAYFEEFFAPGGAYLRFVNMTTDGTPAGQDRRKIKGGYKCALYIQVMYDNLKRQMEADGIAKKLSSGF</sequence>
<dbReference type="AlphaFoldDB" id="A0A9D9J772"/>
<name>A0A9D9J772_9BACT</name>
<proteinExistence type="predicted"/>
<reference evidence="2" key="2">
    <citation type="journal article" date="2021" name="PeerJ">
        <title>Extensive microbial diversity within the chicken gut microbiome revealed by metagenomics and culture.</title>
        <authorList>
            <person name="Gilroy R."/>
            <person name="Ravi A."/>
            <person name="Getino M."/>
            <person name="Pursley I."/>
            <person name="Horton D.L."/>
            <person name="Alikhan N.F."/>
            <person name="Baker D."/>
            <person name="Gharbi K."/>
            <person name="Hall N."/>
            <person name="Watson M."/>
            <person name="Adriaenssens E.M."/>
            <person name="Foster-Nyarko E."/>
            <person name="Jarju S."/>
            <person name="Secka A."/>
            <person name="Antonio M."/>
            <person name="Oren A."/>
            <person name="Chaudhuri R.R."/>
            <person name="La Ragione R."/>
            <person name="Hildebrand F."/>
            <person name="Pallen M.J."/>
        </authorList>
    </citation>
    <scope>NUCLEOTIDE SEQUENCE</scope>
    <source>
        <strain evidence="2">B2-16538</strain>
    </source>
</reference>
<dbReference type="EMBL" id="JADILX010000098">
    <property type="protein sequence ID" value="MBO8486119.1"/>
    <property type="molecule type" value="Genomic_DNA"/>
</dbReference>
<reference evidence="2" key="1">
    <citation type="submission" date="2020-10" db="EMBL/GenBank/DDBJ databases">
        <authorList>
            <person name="Gilroy R."/>
        </authorList>
    </citation>
    <scope>NUCLEOTIDE SEQUENCE</scope>
    <source>
        <strain evidence="2">B2-16538</strain>
    </source>
</reference>
<organism evidence="2 3">
    <name type="scientific">Candidatus Cryptobacteroides excrementavium</name>
    <dbReference type="NCBI Taxonomy" id="2840759"/>
    <lineage>
        <taxon>Bacteria</taxon>
        <taxon>Pseudomonadati</taxon>
        <taxon>Bacteroidota</taxon>
        <taxon>Bacteroidia</taxon>
        <taxon>Bacteroidales</taxon>
        <taxon>Candidatus Cryptobacteroides</taxon>
    </lineage>
</organism>
<feature type="chain" id="PRO_5039373407" evidence="1">
    <location>
        <begin position="21"/>
        <end position="169"/>
    </location>
</feature>
<comment type="caution">
    <text evidence="2">The sequence shown here is derived from an EMBL/GenBank/DDBJ whole genome shotgun (WGS) entry which is preliminary data.</text>
</comment>
<keyword evidence="1" id="KW-0732">Signal</keyword>
<evidence type="ECO:0000313" key="3">
    <source>
        <dbReference type="Proteomes" id="UP000823750"/>
    </source>
</evidence>
<evidence type="ECO:0000256" key="1">
    <source>
        <dbReference type="SAM" id="SignalP"/>
    </source>
</evidence>
<accession>A0A9D9J772</accession>
<feature type="signal peptide" evidence="1">
    <location>
        <begin position="1"/>
        <end position="20"/>
    </location>
</feature>
<evidence type="ECO:0000313" key="2">
    <source>
        <dbReference type="EMBL" id="MBO8486119.1"/>
    </source>
</evidence>